<feature type="transmembrane region" description="Helical" evidence="21">
    <location>
        <begin position="359"/>
        <end position="378"/>
    </location>
</feature>
<name>A0A4W6FR15_LATCA</name>
<feature type="transmembrane region" description="Helical" evidence="21">
    <location>
        <begin position="298"/>
        <end position="321"/>
    </location>
</feature>
<feature type="transmembrane region" description="Helical" evidence="21">
    <location>
        <begin position="242"/>
        <end position="266"/>
    </location>
</feature>
<comment type="catalytic activity">
    <reaction evidence="18">
        <text>a 1-acyl-sn-glycero-3-phosphoethanolamine(in) + Na(+)(in) = a 1-acyl-sn-glycero-3-phosphoethanolamine(out) + Na(+)(out)</text>
        <dbReference type="Rhea" id="RHEA:43868"/>
        <dbReference type="ChEBI" id="CHEBI:29101"/>
        <dbReference type="ChEBI" id="CHEBI:64381"/>
    </reaction>
</comment>
<feature type="transmembrane region" description="Helical" evidence="21">
    <location>
        <begin position="426"/>
        <end position="457"/>
    </location>
</feature>
<dbReference type="Ensembl" id="ENSLCAT00010054555.1">
    <property type="protein sequence ID" value="ENSLCAP00010053191.1"/>
    <property type="gene ID" value="ENSLCAG00010024700.1"/>
</dbReference>
<dbReference type="InterPro" id="IPR039672">
    <property type="entry name" value="MFS_2"/>
</dbReference>
<dbReference type="InParanoid" id="A0A4W6FR15"/>
<feature type="region of interest" description="Disordered" evidence="20">
    <location>
        <begin position="508"/>
        <end position="528"/>
    </location>
</feature>
<evidence type="ECO:0000256" key="4">
    <source>
        <dbReference type="ARBA" id="ARBA00022448"/>
    </source>
</evidence>
<keyword evidence="6 21" id="KW-0812">Transmembrane</keyword>
<feature type="transmembrane region" description="Helical" evidence="21">
    <location>
        <begin position="333"/>
        <end position="353"/>
    </location>
</feature>
<dbReference type="KEGG" id="lcf:108900380"/>
<dbReference type="SUPFAM" id="SSF103473">
    <property type="entry name" value="MFS general substrate transporter"/>
    <property type="match status" value="1"/>
</dbReference>
<keyword evidence="7" id="KW-0256">Endoplasmic reticulum</keyword>
<protein>
    <submittedName>
        <fullName evidence="22">MFSD2 lysolipid transporter A, lysophospholipid b</fullName>
    </submittedName>
    <submittedName>
        <fullName evidence="24">Sodium-dependent lysophosphatidylcholine symporter 1-B</fullName>
    </submittedName>
</protein>
<gene>
    <name evidence="22" type="primary">MFSD2A</name>
    <name evidence="24" type="synonym">mfsd2ab</name>
</gene>
<keyword evidence="11 21" id="KW-0472">Membrane</keyword>
<evidence type="ECO:0000256" key="20">
    <source>
        <dbReference type="SAM" id="MobiDB-lite"/>
    </source>
</evidence>
<evidence type="ECO:0000256" key="13">
    <source>
        <dbReference type="ARBA" id="ARBA00023180"/>
    </source>
</evidence>
<evidence type="ECO:0000256" key="11">
    <source>
        <dbReference type="ARBA" id="ARBA00023136"/>
    </source>
</evidence>
<dbReference type="RefSeq" id="XP_018556909.1">
    <property type="nucleotide sequence ID" value="XM_018701393.2"/>
</dbReference>
<dbReference type="Pfam" id="PF13347">
    <property type="entry name" value="MFS_2"/>
    <property type="match status" value="1"/>
</dbReference>
<comment type="catalytic activity">
    <reaction evidence="16">
        <text>1-(4Z,7Z,10Z,13Z,16Z,19Z-docosahexaenoyl)-sn-glycero-3-phosphocholine(in) + Na(+)(in) = 1-(4Z,7Z,10Z,13Z,16Z,19Z-docosahexaenoyl)-sn-glycero-3-phosphocholine(out) + Na(+)(out)</text>
        <dbReference type="Rhea" id="RHEA:43860"/>
        <dbReference type="ChEBI" id="CHEBI:29101"/>
        <dbReference type="ChEBI" id="CHEBI:73873"/>
    </reaction>
</comment>
<dbReference type="GeneTree" id="ENSGT00390000005318"/>
<keyword evidence="13" id="KW-0325">Glycoprotein</keyword>
<evidence type="ECO:0000256" key="8">
    <source>
        <dbReference type="ARBA" id="ARBA00022847"/>
    </source>
</evidence>
<keyword evidence="10" id="KW-0445">Lipid transport</keyword>
<evidence type="ECO:0000256" key="12">
    <source>
        <dbReference type="ARBA" id="ARBA00023157"/>
    </source>
</evidence>
<keyword evidence="12" id="KW-1015">Disulfide bond</keyword>
<comment type="catalytic activity">
    <reaction evidence="15">
        <text>1-(9Z-octadecenoyl)-sn-glycero-3-phosphocholine(in) + Na(+)(in) = 1-(9Z-octadecenoyl)-sn-glycero-3-phosphocholine(out) + Na(+)(out)</text>
        <dbReference type="Rhea" id="RHEA:43856"/>
        <dbReference type="ChEBI" id="CHEBI:28610"/>
        <dbReference type="ChEBI" id="CHEBI:29101"/>
    </reaction>
</comment>
<keyword evidence="4" id="KW-0813">Transport</keyword>
<dbReference type="AlphaFoldDB" id="A0A4W6FR15"/>
<evidence type="ECO:0000256" key="5">
    <source>
        <dbReference type="ARBA" id="ARBA00022475"/>
    </source>
</evidence>
<evidence type="ECO:0000256" key="16">
    <source>
        <dbReference type="ARBA" id="ARBA00036185"/>
    </source>
</evidence>
<proteinExistence type="inferred from homology"/>
<dbReference type="GO" id="GO:0140329">
    <property type="term" value="P:lysophospholipid translocation"/>
    <property type="evidence" value="ECO:0007669"/>
    <property type="project" value="TreeGrafter"/>
</dbReference>
<dbReference type="PANTHER" id="PTHR11328:SF29">
    <property type="entry name" value="SODIUM-DEPENDENT LYSOPHOSPHATIDYLCHOLINE SYMPORTER 1"/>
    <property type="match status" value="1"/>
</dbReference>
<comment type="catalytic activity">
    <reaction evidence="17">
        <text>a 1-acyl-sn-glycero-3-phosphocholine(in) + Na(+)(in) = a 1-acyl-sn-glycero-3-phosphocholine(out) + Na(+)(out)</text>
        <dbReference type="Rhea" id="RHEA:44376"/>
        <dbReference type="ChEBI" id="CHEBI:29101"/>
        <dbReference type="ChEBI" id="CHEBI:58168"/>
    </reaction>
</comment>
<reference evidence="22" key="3">
    <citation type="submission" date="2025-05" db="UniProtKB">
        <authorList>
            <consortium name="Ensembl"/>
        </authorList>
    </citation>
    <scope>IDENTIFICATION</scope>
</reference>
<evidence type="ECO:0000256" key="17">
    <source>
        <dbReference type="ARBA" id="ARBA00036686"/>
    </source>
</evidence>
<keyword evidence="8" id="KW-0769">Symport</keyword>
<evidence type="ECO:0000256" key="9">
    <source>
        <dbReference type="ARBA" id="ARBA00022989"/>
    </source>
</evidence>
<dbReference type="GO" id="GO:0015245">
    <property type="term" value="F:fatty acid transmembrane transporter activity"/>
    <property type="evidence" value="ECO:0007669"/>
    <property type="project" value="TreeGrafter"/>
</dbReference>
<evidence type="ECO:0000256" key="3">
    <source>
        <dbReference type="ARBA" id="ARBA00008335"/>
    </source>
</evidence>
<evidence type="ECO:0000313" key="22">
    <source>
        <dbReference type="Ensembl" id="ENSLCAP00010053191.1"/>
    </source>
</evidence>
<dbReference type="Proteomes" id="UP000694890">
    <property type="component" value="Linkage group LG3"/>
</dbReference>
<feature type="transmembrane region" description="Helical" evidence="21">
    <location>
        <begin position="469"/>
        <end position="493"/>
    </location>
</feature>
<evidence type="ECO:0000313" key="23">
    <source>
        <dbReference type="Proteomes" id="UP000314980"/>
    </source>
</evidence>
<reference evidence="24" key="2">
    <citation type="submission" date="2025-04" db="UniProtKB">
        <authorList>
            <consortium name="RefSeq"/>
        </authorList>
    </citation>
    <scope>IDENTIFICATION</scope>
    <source>
        <tissue evidence="24">Brain</tissue>
    </source>
</reference>
<dbReference type="CTD" id="445176"/>
<dbReference type="Proteomes" id="UP000314980">
    <property type="component" value="Unassembled WGS sequence"/>
</dbReference>
<accession>A0A4W6FR15</accession>
<dbReference type="GO" id="GO:0005789">
    <property type="term" value="C:endoplasmic reticulum membrane"/>
    <property type="evidence" value="ECO:0007669"/>
    <property type="project" value="UniProtKB-SubCell"/>
</dbReference>
<evidence type="ECO:0000256" key="6">
    <source>
        <dbReference type="ARBA" id="ARBA00022692"/>
    </source>
</evidence>
<comment type="catalytic activity">
    <reaction evidence="14">
        <text>1-hexadecanoyl-sn-glycero-3-phosphocholine(in) + Na(+)(in) = 1-hexadecanoyl-sn-glycero-3-phosphocholine(out) + Na(+)(out)</text>
        <dbReference type="Rhea" id="RHEA:43864"/>
        <dbReference type="ChEBI" id="CHEBI:29101"/>
        <dbReference type="ChEBI" id="CHEBI:72998"/>
    </reaction>
</comment>
<evidence type="ECO:0000256" key="7">
    <source>
        <dbReference type="ARBA" id="ARBA00022824"/>
    </source>
</evidence>
<feature type="transmembrane region" description="Helical" evidence="21">
    <location>
        <begin position="383"/>
        <end position="406"/>
    </location>
</feature>
<dbReference type="GO" id="GO:1990379">
    <property type="term" value="P:lipid transport across blood-brain barrier"/>
    <property type="evidence" value="ECO:0007669"/>
    <property type="project" value="TreeGrafter"/>
</dbReference>
<evidence type="ECO:0000256" key="14">
    <source>
        <dbReference type="ARBA" id="ARBA00035893"/>
    </source>
</evidence>
<evidence type="ECO:0000256" key="21">
    <source>
        <dbReference type="SAM" id="Phobius"/>
    </source>
</evidence>
<evidence type="ECO:0000313" key="24">
    <source>
        <dbReference type="RefSeq" id="XP_018556909.1"/>
    </source>
</evidence>
<dbReference type="FunFam" id="1.20.1250.20:FF:000183">
    <property type="entry name" value="sodium-dependent lysophosphatidylcholine symporter 1 isoform X2"/>
    <property type="match status" value="1"/>
</dbReference>
<feature type="transmembrane region" description="Helical" evidence="21">
    <location>
        <begin position="112"/>
        <end position="132"/>
    </location>
</feature>
<feature type="transmembrane region" description="Helical" evidence="21">
    <location>
        <begin position="43"/>
        <end position="65"/>
    </location>
</feature>
<dbReference type="PANTHER" id="PTHR11328">
    <property type="entry name" value="MAJOR FACILITATOR SUPERFAMILY DOMAIN-CONTAINING PROTEIN"/>
    <property type="match status" value="1"/>
</dbReference>
<evidence type="ECO:0000256" key="19">
    <source>
        <dbReference type="ARBA" id="ARBA00058849"/>
    </source>
</evidence>
<dbReference type="InterPro" id="IPR036259">
    <property type="entry name" value="MFS_trans_sf"/>
</dbReference>
<dbReference type="GeneID" id="108900380"/>
<dbReference type="STRING" id="8187.ENSLCAP00010053191"/>
<reference evidence="23" key="1">
    <citation type="submission" date="2015-09" db="EMBL/GenBank/DDBJ databases">
        <authorList>
            <person name="Sai Rama Sridatta P."/>
        </authorList>
    </citation>
    <scope>NUCLEOTIDE SEQUENCE [LARGE SCALE GENOMIC DNA]</scope>
</reference>
<evidence type="ECO:0000256" key="18">
    <source>
        <dbReference type="ARBA" id="ARBA00036741"/>
    </source>
</evidence>
<evidence type="ECO:0000256" key="15">
    <source>
        <dbReference type="ARBA" id="ARBA00035930"/>
    </source>
</evidence>
<evidence type="ECO:0000256" key="1">
    <source>
        <dbReference type="ARBA" id="ARBA00004477"/>
    </source>
</evidence>
<comment type="similarity">
    <text evidence="3">Belongs to the major facilitator superfamily.</text>
</comment>
<dbReference type="GO" id="GO:0008643">
    <property type="term" value="P:carbohydrate transport"/>
    <property type="evidence" value="ECO:0007669"/>
    <property type="project" value="InterPro"/>
</dbReference>
<comment type="subcellular location">
    <subcellularLocation>
        <location evidence="2">Cell membrane</location>
        <topology evidence="2">Multi-pass membrane protein</topology>
    </subcellularLocation>
    <subcellularLocation>
        <location evidence="1">Endoplasmic reticulum membrane</location>
        <topology evidence="1">Multi-pass membrane protein</topology>
    </subcellularLocation>
</comment>
<organism evidence="22 23">
    <name type="scientific">Lates calcarifer</name>
    <name type="common">Barramundi</name>
    <name type="synonym">Holocentrus calcarifer</name>
    <dbReference type="NCBI Taxonomy" id="8187"/>
    <lineage>
        <taxon>Eukaryota</taxon>
        <taxon>Metazoa</taxon>
        <taxon>Chordata</taxon>
        <taxon>Craniata</taxon>
        <taxon>Vertebrata</taxon>
        <taxon>Euteleostomi</taxon>
        <taxon>Actinopterygii</taxon>
        <taxon>Neopterygii</taxon>
        <taxon>Teleostei</taxon>
        <taxon>Neoteleostei</taxon>
        <taxon>Acanthomorphata</taxon>
        <taxon>Carangaria</taxon>
        <taxon>Carangaria incertae sedis</taxon>
        <taxon>Centropomidae</taxon>
        <taxon>Lates</taxon>
    </lineage>
</organism>
<keyword evidence="23" id="KW-1185">Reference proteome</keyword>
<feature type="transmembrane region" description="Helical" evidence="21">
    <location>
        <begin position="144"/>
        <end position="168"/>
    </location>
</feature>
<evidence type="ECO:0000256" key="2">
    <source>
        <dbReference type="ARBA" id="ARBA00004651"/>
    </source>
</evidence>
<sequence length="528" mass="58484">MAKGEGGEQYSNASLLNKPVSSDGIKLARKHEHRNRLSICNKLSYAIGGAPYQITGCALGFFLQIYLLDVAQLDPFYASIILFVGRAWDAVTDPTVGFLVSRSPWTRFGRMLPWILLSTPLAVLSYFLIWYVPPFENGKVIWYLFFYCLFQTLQTCFHVPYSALTMFISSEQKERDSATAYRMTVEVLGTVLGTAIQGQIVGMANAPCLPGPGDIVADLNHTTNAAGLNDSEPVISLEHTKAAYMIASGVICLIYVLCALVLFFGVREKKESCRPRSEPMSFLQGIRLVMGHGPYAKLVMVFLFTSLAFMLLEGNFALFCSSTLGFRNNFQNILLAIMLSATLAIPFWQWFLTRFGKKTAVYTGTLSVVPFMVLVVCIKSNLIVTYVVSFASGVGVAAAFLLPWSMLPDVVDDFQVQNPDSTGHEALFYSFYVFFTKFASGVSLGISTLSLDFAGYITRGCSQPEEVHLTLKILVSAAPIALIIIGLVILYFYPINEERRQGNRKLLQEQRDNETDSETDSTELANVV</sequence>
<dbReference type="Gene3D" id="1.20.1250.20">
    <property type="entry name" value="MFS general substrate transporter like domains"/>
    <property type="match status" value="2"/>
</dbReference>
<comment type="function">
    <text evidence="19">Sodium-dependent lysophosphatidylcholine (LPC) symporter, which plays an essential role for blood-brain barrier formation and function. Specifically expressed in endothelium of the blood-brain barrier of micro-vessels and transports LPC into the brain. Transport of LPC is essential because it constitutes the major mechanism by which docosahexaenoic acid (DHA), an omega-3 fatty acid that is essential for normal brain growth and cognitive function, enters the brain. Transports LPC carrying long-chain fatty acids such LPC oleate and LPC palmitate with a minimum acyl chain length of 14 carbons. Does not transport docosahexaenoic acid in unesterified fatty acid.</text>
</comment>
<dbReference type="OrthoDB" id="197206at2759"/>
<evidence type="ECO:0000256" key="10">
    <source>
        <dbReference type="ARBA" id="ARBA00023055"/>
    </source>
</evidence>
<keyword evidence="5" id="KW-1003">Cell membrane</keyword>
<dbReference type="GO" id="GO:0051978">
    <property type="term" value="F:lysophospholipid:sodium symporter activity"/>
    <property type="evidence" value="ECO:0007669"/>
    <property type="project" value="TreeGrafter"/>
</dbReference>
<keyword evidence="9 21" id="KW-1133">Transmembrane helix</keyword>
<dbReference type="FunFam" id="1.20.1250.20:FF:000185">
    <property type="entry name" value="sodium-dependent lysophosphatidylcholine symporter 1 isoform X1"/>
    <property type="match status" value="1"/>
</dbReference>
<dbReference type="GO" id="GO:0005886">
    <property type="term" value="C:plasma membrane"/>
    <property type="evidence" value="ECO:0007669"/>
    <property type="project" value="UniProtKB-SubCell"/>
</dbReference>